<gene>
    <name evidence="12" type="primary">rbsK</name>
    <name evidence="14" type="ORF">ACFP57_00785</name>
</gene>
<protein>
    <recommendedName>
        <fullName evidence="3 12">Ribokinase</fullName>
        <shortName evidence="12">RK</shortName>
        <ecNumber evidence="2 12">2.7.1.15</ecNumber>
    </recommendedName>
</protein>
<dbReference type="Proteomes" id="UP001596266">
    <property type="component" value="Unassembled WGS sequence"/>
</dbReference>
<evidence type="ECO:0000313" key="14">
    <source>
        <dbReference type="EMBL" id="MFC6395534.1"/>
    </source>
</evidence>
<dbReference type="SUPFAM" id="SSF53613">
    <property type="entry name" value="Ribokinase-like"/>
    <property type="match status" value="1"/>
</dbReference>
<keyword evidence="12" id="KW-0963">Cytoplasm</keyword>
<feature type="active site" description="Proton acceptor" evidence="12">
    <location>
        <position position="255"/>
    </location>
</feature>
<dbReference type="InterPro" id="IPR002173">
    <property type="entry name" value="Carboh/pur_kinase_PfkB_CS"/>
</dbReference>
<evidence type="ECO:0000256" key="1">
    <source>
        <dbReference type="ARBA" id="ARBA00005380"/>
    </source>
</evidence>
<dbReference type="EC" id="2.7.1.15" evidence="2 12"/>
<feature type="binding site" evidence="12">
    <location>
        <position position="251"/>
    </location>
    <ligand>
        <name>K(+)</name>
        <dbReference type="ChEBI" id="CHEBI:29103"/>
    </ligand>
</feature>
<keyword evidence="4 12" id="KW-0808">Transferase</keyword>
<comment type="caution">
    <text evidence="14">The sequence shown here is derived from an EMBL/GenBank/DDBJ whole genome shotgun (WGS) entry which is preliminary data.</text>
</comment>
<dbReference type="InterPro" id="IPR011611">
    <property type="entry name" value="PfkB_dom"/>
</dbReference>
<keyword evidence="9 12" id="KW-0460">Magnesium</keyword>
<comment type="similarity">
    <text evidence="12">Belongs to the carbohydrate kinase PfkB family. Ribokinase subfamily.</text>
</comment>
<keyword evidence="6 12" id="KW-0547">Nucleotide-binding</keyword>
<proteinExistence type="inferred from homology"/>
<feature type="binding site" evidence="12">
    <location>
        <position position="141"/>
    </location>
    <ligand>
        <name>substrate</name>
    </ligand>
</feature>
<organism evidence="14 15">
    <name type="scientific">Luteococcus sanguinis</name>
    <dbReference type="NCBI Taxonomy" id="174038"/>
    <lineage>
        <taxon>Bacteria</taxon>
        <taxon>Bacillati</taxon>
        <taxon>Actinomycetota</taxon>
        <taxon>Actinomycetes</taxon>
        <taxon>Propionibacteriales</taxon>
        <taxon>Propionibacteriaceae</taxon>
        <taxon>Luteococcus</taxon>
    </lineage>
</organism>
<comment type="subcellular location">
    <subcellularLocation>
        <location evidence="12">Cytoplasm</location>
    </subcellularLocation>
</comment>
<dbReference type="PROSITE" id="PS00584">
    <property type="entry name" value="PFKB_KINASES_2"/>
    <property type="match status" value="1"/>
</dbReference>
<dbReference type="RefSeq" id="WP_343885442.1">
    <property type="nucleotide sequence ID" value="NZ_BAAAKI010000006.1"/>
</dbReference>
<dbReference type="EMBL" id="JBHSUA010000003">
    <property type="protein sequence ID" value="MFC6395534.1"/>
    <property type="molecule type" value="Genomic_DNA"/>
</dbReference>
<keyword evidence="7 12" id="KW-0418">Kinase</keyword>
<keyword evidence="11 12" id="KW-0119">Carbohydrate metabolism</keyword>
<dbReference type="Pfam" id="PF00294">
    <property type="entry name" value="PfkB"/>
    <property type="match status" value="1"/>
</dbReference>
<keyword evidence="10 12" id="KW-0630">Potassium</keyword>
<evidence type="ECO:0000256" key="4">
    <source>
        <dbReference type="ARBA" id="ARBA00022679"/>
    </source>
</evidence>
<evidence type="ECO:0000256" key="9">
    <source>
        <dbReference type="ARBA" id="ARBA00022842"/>
    </source>
</evidence>
<feature type="binding site" evidence="12">
    <location>
        <begin position="41"/>
        <end position="45"/>
    </location>
    <ligand>
        <name>substrate</name>
    </ligand>
</feature>
<comment type="activity regulation">
    <text evidence="12">Activated by a monovalent cation that binds near, but not in, the active site. The most likely occupant of the site in vivo is potassium. Ion binding induces a conformational change that may alter substrate affinity.</text>
</comment>
<dbReference type="GO" id="GO:0004747">
    <property type="term" value="F:ribokinase activity"/>
    <property type="evidence" value="ECO:0007669"/>
    <property type="project" value="UniProtKB-EC"/>
</dbReference>
<dbReference type="PRINTS" id="PR00990">
    <property type="entry name" value="RIBOKINASE"/>
</dbReference>
<evidence type="ECO:0000256" key="5">
    <source>
        <dbReference type="ARBA" id="ARBA00022723"/>
    </source>
</evidence>
<dbReference type="PANTHER" id="PTHR10584:SF166">
    <property type="entry name" value="RIBOKINASE"/>
    <property type="match status" value="1"/>
</dbReference>
<evidence type="ECO:0000259" key="13">
    <source>
        <dbReference type="Pfam" id="PF00294"/>
    </source>
</evidence>
<comment type="subunit">
    <text evidence="12">Homodimer.</text>
</comment>
<evidence type="ECO:0000256" key="2">
    <source>
        <dbReference type="ARBA" id="ARBA00012035"/>
    </source>
</evidence>
<feature type="binding site" evidence="12">
    <location>
        <position position="249"/>
    </location>
    <ligand>
        <name>K(+)</name>
        <dbReference type="ChEBI" id="CHEBI:29103"/>
    </ligand>
</feature>
<feature type="binding site" evidence="12">
    <location>
        <begin position="254"/>
        <end position="255"/>
    </location>
    <ligand>
        <name>ATP</name>
        <dbReference type="ChEBI" id="CHEBI:30616"/>
    </ligand>
</feature>
<feature type="binding site" evidence="12">
    <location>
        <begin position="13"/>
        <end position="15"/>
    </location>
    <ligand>
        <name>substrate</name>
    </ligand>
</feature>
<evidence type="ECO:0000256" key="12">
    <source>
        <dbReference type="HAMAP-Rule" id="MF_01987"/>
    </source>
</evidence>
<feature type="binding site" evidence="12">
    <location>
        <position position="255"/>
    </location>
    <ligand>
        <name>substrate</name>
    </ligand>
</feature>
<keyword evidence="15" id="KW-1185">Reference proteome</keyword>
<keyword evidence="5 12" id="KW-0479">Metal-binding</keyword>
<evidence type="ECO:0000256" key="11">
    <source>
        <dbReference type="ARBA" id="ARBA00023277"/>
    </source>
</evidence>
<comment type="caution">
    <text evidence="12">Lacks conserved residue(s) required for the propagation of feature annotation.</text>
</comment>
<dbReference type="InterPro" id="IPR029056">
    <property type="entry name" value="Ribokinase-like"/>
</dbReference>
<feature type="binding site" evidence="12">
    <location>
        <begin position="223"/>
        <end position="228"/>
    </location>
    <ligand>
        <name>ATP</name>
        <dbReference type="ChEBI" id="CHEBI:30616"/>
    </ligand>
</feature>
<comment type="catalytic activity">
    <reaction evidence="12">
        <text>D-ribose + ATP = D-ribose 5-phosphate + ADP + H(+)</text>
        <dbReference type="Rhea" id="RHEA:13697"/>
        <dbReference type="ChEBI" id="CHEBI:15378"/>
        <dbReference type="ChEBI" id="CHEBI:30616"/>
        <dbReference type="ChEBI" id="CHEBI:47013"/>
        <dbReference type="ChEBI" id="CHEBI:78346"/>
        <dbReference type="ChEBI" id="CHEBI:456216"/>
        <dbReference type="EC" id="2.7.1.15"/>
    </reaction>
</comment>
<evidence type="ECO:0000256" key="10">
    <source>
        <dbReference type="ARBA" id="ARBA00022958"/>
    </source>
</evidence>
<comment type="pathway">
    <text evidence="12">Carbohydrate metabolism; D-ribose degradation; D-ribose 5-phosphate from beta-D-ribopyranose: step 2/2.</text>
</comment>
<dbReference type="PANTHER" id="PTHR10584">
    <property type="entry name" value="SUGAR KINASE"/>
    <property type="match status" value="1"/>
</dbReference>
<feature type="binding site" evidence="12">
    <location>
        <position position="185"/>
    </location>
    <ligand>
        <name>ATP</name>
        <dbReference type="ChEBI" id="CHEBI:30616"/>
    </ligand>
</feature>
<feature type="binding site" evidence="12">
    <location>
        <position position="288"/>
    </location>
    <ligand>
        <name>K(+)</name>
        <dbReference type="ChEBI" id="CHEBI:29103"/>
    </ligand>
</feature>
<dbReference type="InterPro" id="IPR002139">
    <property type="entry name" value="Ribo/fructo_kinase"/>
</dbReference>
<evidence type="ECO:0000256" key="6">
    <source>
        <dbReference type="ARBA" id="ARBA00022741"/>
    </source>
</evidence>
<comment type="similarity">
    <text evidence="1">Belongs to the carbohydrate kinase pfkB family.</text>
</comment>
<dbReference type="HAMAP" id="MF_01987">
    <property type="entry name" value="Ribokinase"/>
    <property type="match status" value="1"/>
</dbReference>
<feature type="binding site" evidence="12">
    <location>
        <position position="290"/>
    </location>
    <ligand>
        <name>K(+)</name>
        <dbReference type="ChEBI" id="CHEBI:29103"/>
    </ligand>
</feature>
<dbReference type="InterPro" id="IPR011877">
    <property type="entry name" value="Ribokinase"/>
</dbReference>
<accession>A0ABW1WWE8</accession>
<evidence type="ECO:0000256" key="7">
    <source>
        <dbReference type="ARBA" id="ARBA00022777"/>
    </source>
</evidence>
<feature type="binding site" evidence="12">
    <location>
        <position position="285"/>
    </location>
    <ligand>
        <name>K(+)</name>
        <dbReference type="ChEBI" id="CHEBI:29103"/>
    </ligand>
</feature>
<reference evidence="15" key="1">
    <citation type="journal article" date="2019" name="Int. J. Syst. Evol. Microbiol.">
        <title>The Global Catalogue of Microorganisms (GCM) 10K type strain sequencing project: providing services to taxonomists for standard genome sequencing and annotation.</title>
        <authorList>
            <consortium name="The Broad Institute Genomics Platform"/>
            <consortium name="The Broad Institute Genome Sequencing Center for Infectious Disease"/>
            <person name="Wu L."/>
            <person name="Ma J."/>
        </authorList>
    </citation>
    <scope>NUCLEOTIDE SEQUENCE [LARGE SCALE GENOMIC DNA]</scope>
    <source>
        <strain evidence="15">CGMCC 1.15277</strain>
    </source>
</reference>
<evidence type="ECO:0000313" key="15">
    <source>
        <dbReference type="Proteomes" id="UP001596266"/>
    </source>
</evidence>
<keyword evidence="8 12" id="KW-0067">ATP-binding</keyword>
<dbReference type="Gene3D" id="3.40.1190.20">
    <property type="match status" value="1"/>
</dbReference>
<dbReference type="CDD" id="cd01174">
    <property type="entry name" value="ribokinase"/>
    <property type="match status" value="1"/>
</dbReference>
<comment type="function">
    <text evidence="12">Catalyzes the phosphorylation of ribose at O-5 in a reaction requiring ATP and magnesium. The resulting D-ribose-5-phosphate can then be used either for sythesis of nucleotides, histidine, and tryptophan, or as a component of the pentose phosphate pathway.</text>
</comment>
<feature type="domain" description="Carbohydrate kinase PfkB" evidence="13">
    <location>
        <begin position="5"/>
        <end position="294"/>
    </location>
</feature>
<evidence type="ECO:0000256" key="3">
    <source>
        <dbReference type="ARBA" id="ARBA00016943"/>
    </source>
</evidence>
<feature type="binding site" evidence="12">
    <location>
        <position position="294"/>
    </location>
    <ligand>
        <name>K(+)</name>
        <dbReference type="ChEBI" id="CHEBI:29103"/>
    </ligand>
</feature>
<evidence type="ECO:0000256" key="8">
    <source>
        <dbReference type="ARBA" id="ARBA00022840"/>
    </source>
</evidence>
<sequence length="309" mass="30898">MAASSIVVLGSANTDLVVQLDRRPGPGETVLGGDLAVLPGGKGANQAVAAARSGGSVVFLGAVGQDGNGDLLLESMGAAGVDVSQVARVERPTGTAMIQVTPEGENSIVVSPGANTELTSDFADRFTDIWGAAAVLVFNFECLPATVEHVATKAAEKGVRVVLNAAPAFEIEPGLLAVADPLVVNETEAVIVAGREGAPGASADPVELAERLVGRGARSVVVTLGAAGCVLAGAGVTARVPAYVVNAVDTTGAGDAFVGALACELSRGRSLEEAVRFATATSAVSVQSLGAQSSYHPRAEVEAFISSHC</sequence>
<name>A0ABW1WWE8_9ACTN</name>
<comment type="cofactor">
    <cofactor evidence="12">
        <name>Mg(2+)</name>
        <dbReference type="ChEBI" id="CHEBI:18420"/>
    </cofactor>
    <text evidence="12">Requires a divalent cation, most likely magnesium in vivo, as an electrophilic catalyst to aid phosphoryl group transfer. It is the chelate of the metal and the nucleotide that is the actual substrate.</text>
</comment>